<sequence>MISITLHPPPLHPPLHTLPPSTTCRWIHLPSCSPPLPPGLNRLHHWTTDLRNSETAELRSLHELRHLMSTGKNLDIQDDVDDAVAGSRDVKLRQQVGVAAGVGSE</sequence>
<name>A0A8T0GN70_CERPU</name>
<dbReference type="EMBL" id="CM026430">
    <property type="protein sequence ID" value="KAG0561001.1"/>
    <property type="molecule type" value="Genomic_DNA"/>
</dbReference>
<keyword evidence="2" id="KW-1185">Reference proteome</keyword>
<protein>
    <submittedName>
        <fullName evidence="1">Uncharacterized protein</fullName>
    </submittedName>
</protein>
<gene>
    <name evidence="1" type="ORF">KC19_9G029400</name>
</gene>
<organism evidence="1 2">
    <name type="scientific">Ceratodon purpureus</name>
    <name type="common">Fire moss</name>
    <name type="synonym">Dicranum purpureum</name>
    <dbReference type="NCBI Taxonomy" id="3225"/>
    <lineage>
        <taxon>Eukaryota</taxon>
        <taxon>Viridiplantae</taxon>
        <taxon>Streptophyta</taxon>
        <taxon>Embryophyta</taxon>
        <taxon>Bryophyta</taxon>
        <taxon>Bryophytina</taxon>
        <taxon>Bryopsida</taxon>
        <taxon>Dicranidae</taxon>
        <taxon>Pseudoditrichales</taxon>
        <taxon>Ditrichaceae</taxon>
        <taxon>Ceratodon</taxon>
    </lineage>
</organism>
<proteinExistence type="predicted"/>
<reference evidence="1" key="1">
    <citation type="submission" date="2020-06" db="EMBL/GenBank/DDBJ databases">
        <title>WGS assembly of Ceratodon purpureus strain R40.</title>
        <authorList>
            <person name="Carey S.B."/>
            <person name="Jenkins J."/>
            <person name="Shu S."/>
            <person name="Lovell J.T."/>
            <person name="Sreedasyam A."/>
            <person name="Maumus F."/>
            <person name="Tiley G.P."/>
            <person name="Fernandez-Pozo N."/>
            <person name="Barry K."/>
            <person name="Chen C."/>
            <person name="Wang M."/>
            <person name="Lipzen A."/>
            <person name="Daum C."/>
            <person name="Saski C.A."/>
            <person name="Payton A.C."/>
            <person name="Mcbreen J.C."/>
            <person name="Conrad R.E."/>
            <person name="Kollar L.M."/>
            <person name="Olsson S."/>
            <person name="Huttunen S."/>
            <person name="Landis J.B."/>
            <person name="Wickett N.J."/>
            <person name="Johnson M.G."/>
            <person name="Rensing S.A."/>
            <person name="Grimwood J."/>
            <person name="Schmutz J."/>
            <person name="Mcdaniel S.F."/>
        </authorList>
    </citation>
    <scope>NUCLEOTIDE SEQUENCE</scope>
    <source>
        <strain evidence="1">R40</strain>
    </source>
</reference>
<evidence type="ECO:0000313" key="2">
    <source>
        <dbReference type="Proteomes" id="UP000822688"/>
    </source>
</evidence>
<comment type="caution">
    <text evidence="1">The sequence shown here is derived from an EMBL/GenBank/DDBJ whole genome shotgun (WGS) entry which is preliminary data.</text>
</comment>
<evidence type="ECO:0000313" key="1">
    <source>
        <dbReference type="EMBL" id="KAG0561001.1"/>
    </source>
</evidence>
<dbReference type="Proteomes" id="UP000822688">
    <property type="component" value="Chromosome 9"/>
</dbReference>
<dbReference type="AlphaFoldDB" id="A0A8T0GN70"/>
<accession>A0A8T0GN70</accession>